<proteinExistence type="predicted"/>
<keyword evidence="8" id="KW-0813">Transport</keyword>
<organism evidence="8 9">
    <name type="scientific">Thermoflexus hugenholtzii JAD2</name>
    <dbReference type="NCBI Taxonomy" id="877466"/>
    <lineage>
        <taxon>Bacteria</taxon>
        <taxon>Bacillati</taxon>
        <taxon>Chloroflexota</taxon>
        <taxon>Thermoflexia</taxon>
        <taxon>Thermoflexales</taxon>
        <taxon>Thermoflexaceae</taxon>
        <taxon>Thermoflexus</taxon>
    </lineage>
</organism>
<dbReference type="PROSITE" id="PS50109">
    <property type="entry name" value="HIS_KIN"/>
    <property type="match status" value="1"/>
</dbReference>
<dbReference type="InterPro" id="IPR005467">
    <property type="entry name" value="His_kinase_dom"/>
</dbReference>
<gene>
    <name evidence="8" type="ORF">SAMN02746019_00022000</name>
</gene>
<sequence>MGEIRTEHLVELGRALKALRDPQEVRRVALDWVMARTGAVEGAALLQEPGAWRCAIVRGDPAFWEREWTLPPSARSPWEPVADAVWFLPLTEKAPSEWLGVRDLDPEALADEAGWEVARLWIGMALEAAREREAHGAFFSTAVHELRLPMTSIKGYADLLLKELAGPLTENQRRFLGVIRGNIDRLANLVNDLLEHARLETGRLRLRIEPVSLSEALEEALRRVRHEIEARGHRLSVDLPEGLPPVAADRERLEGILAKVLDNAAKYTPPSGEIRVRAGRQGPTVICEVEDTGIGIAPSDQAQLFTPFWRSEDPRVREVPGFGLSLAVARGLLRAMDGGIEVESAPDQGTRVRIRLPAAEPPR</sequence>
<dbReference type="EC" id="2.7.13.3" evidence="2"/>
<dbReference type="OrthoDB" id="9790669at2"/>
<dbReference type="PANTHER" id="PTHR43711">
    <property type="entry name" value="TWO-COMPONENT HISTIDINE KINASE"/>
    <property type="match status" value="1"/>
</dbReference>
<evidence type="ECO:0000313" key="8">
    <source>
        <dbReference type="EMBL" id="SNB51833.1"/>
    </source>
</evidence>
<evidence type="ECO:0000256" key="4">
    <source>
        <dbReference type="ARBA" id="ARBA00022679"/>
    </source>
</evidence>
<dbReference type="Gene3D" id="1.10.287.130">
    <property type="match status" value="1"/>
</dbReference>
<comment type="catalytic activity">
    <reaction evidence="1">
        <text>ATP + protein L-histidine = ADP + protein N-phospho-L-histidine.</text>
        <dbReference type="EC" id="2.7.13.3"/>
    </reaction>
</comment>
<dbReference type="InterPro" id="IPR036097">
    <property type="entry name" value="HisK_dim/P_sf"/>
</dbReference>
<keyword evidence="8" id="KW-0406">Ion transport</keyword>
<dbReference type="Proteomes" id="UP000197025">
    <property type="component" value="Unassembled WGS sequence"/>
</dbReference>
<reference evidence="9" key="1">
    <citation type="submission" date="2017-06" db="EMBL/GenBank/DDBJ databases">
        <authorList>
            <person name="Varghese N."/>
            <person name="Submissions S."/>
        </authorList>
    </citation>
    <scope>NUCLEOTIDE SEQUENCE [LARGE SCALE GENOMIC DNA]</scope>
    <source>
        <strain evidence="9">JAD2</strain>
    </source>
</reference>
<dbReference type="EMBL" id="FYEK01000003">
    <property type="protein sequence ID" value="SNB51833.1"/>
    <property type="molecule type" value="Genomic_DNA"/>
</dbReference>
<dbReference type="Pfam" id="PF00512">
    <property type="entry name" value="HisKA"/>
    <property type="match status" value="1"/>
</dbReference>
<dbReference type="AlphaFoldDB" id="A0A212PXP0"/>
<evidence type="ECO:0000313" key="9">
    <source>
        <dbReference type="Proteomes" id="UP000197025"/>
    </source>
</evidence>
<dbReference type="InterPro" id="IPR003594">
    <property type="entry name" value="HATPase_dom"/>
</dbReference>
<evidence type="ECO:0000256" key="6">
    <source>
        <dbReference type="ARBA" id="ARBA00023012"/>
    </source>
</evidence>
<dbReference type="GO" id="GO:0034220">
    <property type="term" value="P:monoatomic ion transmembrane transport"/>
    <property type="evidence" value="ECO:0007669"/>
    <property type="project" value="UniProtKB-KW"/>
</dbReference>
<accession>A0A212PXP0</accession>
<dbReference type="PRINTS" id="PR00344">
    <property type="entry name" value="BCTRLSENSOR"/>
</dbReference>
<dbReference type="Gene3D" id="3.30.565.10">
    <property type="entry name" value="Histidine kinase-like ATPase, C-terminal domain"/>
    <property type="match status" value="1"/>
</dbReference>
<dbReference type="InterPro" id="IPR003661">
    <property type="entry name" value="HisK_dim/P_dom"/>
</dbReference>
<keyword evidence="8" id="KW-0407">Ion channel</keyword>
<dbReference type="FunFam" id="3.30.565.10:FF:000006">
    <property type="entry name" value="Sensor histidine kinase WalK"/>
    <property type="match status" value="1"/>
</dbReference>
<dbReference type="RefSeq" id="WP_088569987.1">
    <property type="nucleotide sequence ID" value="NZ_FYEK01000003.1"/>
</dbReference>
<dbReference type="FunCoup" id="A0A212PXP0">
    <property type="interactions" value="10"/>
</dbReference>
<evidence type="ECO:0000256" key="1">
    <source>
        <dbReference type="ARBA" id="ARBA00000085"/>
    </source>
</evidence>
<name>A0A212PXP0_9CHLR</name>
<keyword evidence="4" id="KW-0808">Transferase</keyword>
<dbReference type="GO" id="GO:0000155">
    <property type="term" value="F:phosphorelay sensor kinase activity"/>
    <property type="evidence" value="ECO:0007669"/>
    <property type="project" value="InterPro"/>
</dbReference>
<dbReference type="SUPFAM" id="SSF47384">
    <property type="entry name" value="Homodimeric domain of signal transducing histidine kinase"/>
    <property type="match status" value="1"/>
</dbReference>
<keyword evidence="9" id="KW-1185">Reference proteome</keyword>
<dbReference type="Pfam" id="PF02518">
    <property type="entry name" value="HATPase_c"/>
    <property type="match status" value="1"/>
</dbReference>
<keyword evidence="6" id="KW-0902">Two-component regulatory system</keyword>
<dbReference type="InterPro" id="IPR050736">
    <property type="entry name" value="Sensor_HK_Regulatory"/>
</dbReference>
<dbReference type="InterPro" id="IPR036890">
    <property type="entry name" value="HATPase_C_sf"/>
</dbReference>
<dbReference type="InterPro" id="IPR004358">
    <property type="entry name" value="Sig_transdc_His_kin-like_C"/>
</dbReference>
<evidence type="ECO:0000256" key="3">
    <source>
        <dbReference type="ARBA" id="ARBA00022553"/>
    </source>
</evidence>
<dbReference type="InParanoid" id="A0A212PXP0"/>
<evidence type="ECO:0000259" key="7">
    <source>
        <dbReference type="PROSITE" id="PS50109"/>
    </source>
</evidence>
<dbReference type="SMART" id="SM00387">
    <property type="entry name" value="HATPase_c"/>
    <property type="match status" value="1"/>
</dbReference>
<dbReference type="SUPFAM" id="SSF55874">
    <property type="entry name" value="ATPase domain of HSP90 chaperone/DNA topoisomerase II/histidine kinase"/>
    <property type="match status" value="1"/>
</dbReference>
<keyword evidence="3" id="KW-0597">Phosphoprotein</keyword>
<evidence type="ECO:0000256" key="2">
    <source>
        <dbReference type="ARBA" id="ARBA00012438"/>
    </source>
</evidence>
<keyword evidence="5 8" id="KW-0418">Kinase</keyword>
<dbReference type="PANTHER" id="PTHR43711:SF1">
    <property type="entry name" value="HISTIDINE KINASE 1"/>
    <property type="match status" value="1"/>
</dbReference>
<dbReference type="CDD" id="cd00082">
    <property type="entry name" value="HisKA"/>
    <property type="match status" value="1"/>
</dbReference>
<evidence type="ECO:0000256" key="5">
    <source>
        <dbReference type="ARBA" id="ARBA00022777"/>
    </source>
</evidence>
<dbReference type="SMART" id="SM00388">
    <property type="entry name" value="HisKA"/>
    <property type="match status" value="1"/>
</dbReference>
<feature type="domain" description="Histidine kinase" evidence="7">
    <location>
        <begin position="141"/>
        <end position="360"/>
    </location>
</feature>
<protein>
    <recommendedName>
        <fullName evidence="2">histidine kinase</fullName>
        <ecNumber evidence="2">2.7.13.3</ecNumber>
    </recommendedName>
</protein>